<proteinExistence type="predicted"/>
<organism evidence="2 3">
    <name type="scientific">Roseibium aquae</name>
    <dbReference type="NCBI Taxonomy" id="1323746"/>
    <lineage>
        <taxon>Bacteria</taxon>
        <taxon>Pseudomonadati</taxon>
        <taxon>Pseudomonadota</taxon>
        <taxon>Alphaproteobacteria</taxon>
        <taxon>Hyphomicrobiales</taxon>
        <taxon>Stappiaceae</taxon>
        <taxon>Roseibium</taxon>
    </lineage>
</organism>
<dbReference type="SUPFAM" id="SSF53850">
    <property type="entry name" value="Periplasmic binding protein-like II"/>
    <property type="match status" value="1"/>
</dbReference>
<sequence>MPLKSAMLKCAVVLAMLYIGSWSANAQAVTSVRLGLLSAGVEVYSYEISVLKLALAHADGDYDLTIETLDIPQERALVELEAGRASFNLFFTGFNADREDRFRQIDIPLSRGLLGHRVFVTSKDQLQVFAAARTLEDLRSRLVVASGIGWPDTDIFKAAGFSVVTDDYEILWNLAGAKRVNAINRGVHEAFVEIRERERTFPDLVVDPHVMVRYPFDYLFYLRKEDEQLARAIETGLLRAYETGAFMNNFRSHPMIQAVIGAAQPSARRLFEIDNPFMSDRQRAIPEVYWHRF</sequence>
<dbReference type="AlphaFoldDB" id="A0A916X1F9"/>
<evidence type="ECO:0000256" key="1">
    <source>
        <dbReference type="SAM" id="SignalP"/>
    </source>
</evidence>
<evidence type="ECO:0000313" key="2">
    <source>
        <dbReference type="EMBL" id="GGB53543.1"/>
    </source>
</evidence>
<gene>
    <name evidence="2" type="ORF">GCM10011316_26960</name>
</gene>
<reference evidence="2" key="2">
    <citation type="submission" date="2020-09" db="EMBL/GenBank/DDBJ databases">
        <authorList>
            <person name="Sun Q."/>
            <person name="Zhou Y."/>
        </authorList>
    </citation>
    <scope>NUCLEOTIDE SEQUENCE</scope>
    <source>
        <strain evidence="2">CGMCC 1.12426</strain>
    </source>
</reference>
<name>A0A916X1F9_9HYPH</name>
<feature type="signal peptide" evidence="1">
    <location>
        <begin position="1"/>
        <end position="26"/>
    </location>
</feature>
<dbReference type="EMBL" id="BMFA01000007">
    <property type="protein sequence ID" value="GGB53543.1"/>
    <property type="molecule type" value="Genomic_DNA"/>
</dbReference>
<keyword evidence="1" id="KW-0732">Signal</keyword>
<feature type="chain" id="PRO_5037548213" description="ABC-type amino acid transport substrate-binding protein" evidence="1">
    <location>
        <begin position="27"/>
        <end position="293"/>
    </location>
</feature>
<evidence type="ECO:0008006" key="4">
    <source>
        <dbReference type="Google" id="ProtNLM"/>
    </source>
</evidence>
<keyword evidence="3" id="KW-1185">Reference proteome</keyword>
<protein>
    <recommendedName>
        <fullName evidence="4">ABC-type amino acid transport substrate-binding protein</fullName>
    </recommendedName>
</protein>
<dbReference type="RefSeq" id="WP_150496443.1">
    <property type="nucleotide sequence ID" value="NZ_BMFA01000007.1"/>
</dbReference>
<accession>A0A916X1F9</accession>
<reference evidence="2" key="1">
    <citation type="journal article" date="2014" name="Int. J. Syst. Evol. Microbiol.">
        <title>Complete genome sequence of Corynebacterium casei LMG S-19264T (=DSM 44701T), isolated from a smear-ripened cheese.</title>
        <authorList>
            <consortium name="US DOE Joint Genome Institute (JGI-PGF)"/>
            <person name="Walter F."/>
            <person name="Albersmeier A."/>
            <person name="Kalinowski J."/>
            <person name="Ruckert C."/>
        </authorList>
    </citation>
    <scope>NUCLEOTIDE SEQUENCE</scope>
    <source>
        <strain evidence="2">CGMCC 1.12426</strain>
    </source>
</reference>
<evidence type="ECO:0000313" key="3">
    <source>
        <dbReference type="Proteomes" id="UP000605148"/>
    </source>
</evidence>
<dbReference type="OrthoDB" id="547680at2"/>
<comment type="caution">
    <text evidence="2">The sequence shown here is derived from an EMBL/GenBank/DDBJ whole genome shotgun (WGS) entry which is preliminary data.</text>
</comment>
<dbReference type="Proteomes" id="UP000605148">
    <property type="component" value="Unassembled WGS sequence"/>
</dbReference>